<sequence>MAKLERDIQHALIGIISGLKHAMRLAMQEHKIPLSPLYFLIMKLIHETPHCTPMLIADRSGRDKGQITRLLKELDQHELLIRQQNPADKRSFFIELSDKGLHCFELLEELDMQALEAMTHGLSEQQLEDFLATATQMSQNLERFERAN</sequence>
<dbReference type="GO" id="GO:0003700">
    <property type="term" value="F:DNA-binding transcription factor activity"/>
    <property type="evidence" value="ECO:0007669"/>
    <property type="project" value="InterPro"/>
</dbReference>
<dbReference type="RefSeq" id="WP_055463706.1">
    <property type="nucleotide sequence ID" value="NZ_CYHG01000008.1"/>
</dbReference>
<dbReference type="STRING" id="1137284.GCA_001418205_02651"/>
<dbReference type="SUPFAM" id="SSF46785">
    <property type="entry name" value="Winged helix' DNA-binding domain"/>
    <property type="match status" value="1"/>
</dbReference>
<accession>A0A0K6IP65</accession>
<dbReference type="PANTHER" id="PTHR33164:SF43">
    <property type="entry name" value="HTH-TYPE TRANSCRIPTIONAL REPRESSOR YETL"/>
    <property type="match status" value="1"/>
</dbReference>
<dbReference type="GO" id="GO:0003677">
    <property type="term" value="F:DNA binding"/>
    <property type="evidence" value="ECO:0007669"/>
    <property type="project" value="UniProtKB-KW"/>
</dbReference>
<dbReference type="InterPro" id="IPR000835">
    <property type="entry name" value="HTH_MarR-typ"/>
</dbReference>
<evidence type="ECO:0000313" key="3">
    <source>
        <dbReference type="Proteomes" id="UP000182769"/>
    </source>
</evidence>
<dbReference type="EMBL" id="CYHG01000008">
    <property type="protein sequence ID" value="CUB04891.1"/>
    <property type="molecule type" value="Genomic_DNA"/>
</dbReference>
<proteinExistence type="predicted"/>
<dbReference type="InterPro" id="IPR036390">
    <property type="entry name" value="WH_DNA-bd_sf"/>
</dbReference>
<keyword evidence="3" id="KW-1185">Reference proteome</keyword>
<dbReference type="GO" id="GO:0006950">
    <property type="term" value="P:response to stress"/>
    <property type="evidence" value="ECO:0007669"/>
    <property type="project" value="TreeGrafter"/>
</dbReference>
<dbReference type="Pfam" id="PF01047">
    <property type="entry name" value="MarR"/>
    <property type="match status" value="1"/>
</dbReference>
<keyword evidence="2" id="KW-0238">DNA-binding</keyword>
<dbReference type="OrthoDB" id="6196575at2"/>
<evidence type="ECO:0000313" key="2">
    <source>
        <dbReference type="EMBL" id="CUB04891.1"/>
    </source>
</evidence>
<dbReference type="Proteomes" id="UP000182769">
    <property type="component" value="Unassembled WGS sequence"/>
</dbReference>
<reference evidence="3" key="1">
    <citation type="submission" date="2015-08" db="EMBL/GenBank/DDBJ databases">
        <authorList>
            <person name="Varghese N."/>
        </authorList>
    </citation>
    <scope>NUCLEOTIDE SEQUENCE [LARGE SCALE GENOMIC DNA]</scope>
    <source>
        <strain evidence="3">JCM 18476</strain>
    </source>
</reference>
<name>A0A0K6IP65_9GAMM</name>
<dbReference type="InterPro" id="IPR036388">
    <property type="entry name" value="WH-like_DNA-bd_sf"/>
</dbReference>
<dbReference type="PROSITE" id="PS50995">
    <property type="entry name" value="HTH_MARR_2"/>
    <property type="match status" value="1"/>
</dbReference>
<organism evidence="2 3">
    <name type="scientific">Marinomonas fungiae</name>
    <dbReference type="NCBI Taxonomy" id="1137284"/>
    <lineage>
        <taxon>Bacteria</taxon>
        <taxon>Pseudomonadati</taxon>
        <taxon>Pseudomonadota</taxon>
        <taxon>Gammaproteobacteria</taxon>
        <taxon>Oceanospirillales</taxon>
        <taxon>Oceanospirillaceae</taxon>
        <taxon>Marinomonas</taxon>
    </lineage>
</organism>
<dbReference type="AlphaFoldDB" id="A0A0K6IP65"/>
<dbReference type="InterPro" id="IPR039422">
    <property type="entry name" value="MarR/SlyA-like"/>
</dbReference>
<gene>
    <name evidence="2" type="ORF">Ga0061065_108130</name>
</gene>
<dbReference type="PANTHER" id="PTHR33164">
    <property type="entry name" value="TRANSCRIPTIONAL REGULATOR, MARR FAMILY"/>
    <property type="match status" value="1"/>
</dbReference>
<dbReference type="Gene3D" id="1.10.10.10">
    <property type="entry name" value="Winged helix-like DNA-binding domain superfamily/Winged helix DNA-binding domain"/>
    <property type="match status" value="1"/>
</dbReference>
<feature type="domain" description="HTH marR-type" evidence="1">
    <location>
        <begin position="1"/>
        <end position="139"/>
    </location>
</feature>
<dbReference type="SMART" id="SM00347">
    <property type="entry name" value="HTH_MARR"/>
    <property type="match status" value="1"/>
</dbReference>
<evidence type="ECO:0000259" key="1">
    <source>
        <dbReference type="PROSITE" id="PS50995"/>
    </source>
</evidence>
<protein>
    <submittedName>
        <fullName evidence="2">DNA-binding transcriptional regulator, MarR family</fullName>
    </submittedName>
</protein>